<sequence length="130" mass="14623">MFNVLFKSFSLDSVHAPLTPVAFESLSGDGRRNKVKVLDVKVPSPVKRKQRMEDWQQESTYANILESALSNFGPDGFVMVPDSCLLDNVDGLIAAAASRTRRCYTTSDQPLLEWRAFADKYLAEFMRNEG</sequence>
<keyword evidence="2" id="KW-1185">Reference proteome</keyword>
<reference evidence="1" key="1">
    <citation type="journal article" date="2019" name="Environ. Microbiol.">
        <title>Fungal ecological strategies reflected in gene transcription - a case study of two litter decomposers.</title>
        <authorList>
            <person name="Barbi F."/>
            <person name="Kohler A."/>
            <person name="Barry K."/>
            <person name="Baskaran P."/>
            <person name="Daum C."/>
            <person name="Fauchery L."/>
            <person name="Ihrmark K."/>
            <person name="Kuo A."/>
            <person name="LaButti K."/>
            <person name="Lipzen A."/>
            <person name="Morin E."/>
            <person name="Grigoriev I.V."/>
            <person name="Henrissat B."/>
            <person name="Lindahl B."/>
            <person name="Martin F."/>
        </authorList>
    </citation>
    <scope>NUCLEOTIDE SEQUENCE</scope>
    <source>
        <strain evidence="1">JB14</strain>
    </source>
</reference>
<evidence type="ECO:0000313" key="1">
    <source>
        <dbReference type="EMBL" id="KAE9397165.1"/>
    </source>
</evidence>
<proteinExistence type="predicted"/>
<dbReference type="AlphaFoldDB" id="A0A6A4HJW2"/>
<protein>
    <submittedName>
        <fullName evidence="1">Uncharacterized protein</fullName>
    </submittedName>
</protein>
<dbReference type="Proteomes" id="UP000799118">
    <property type="component" value="Unassembled WGS sequence"/>
</dbReference>
<organism evidence="1 2">
    <name type="scientific">Gymnopus androsaceus JB14</name>
    <dbReference type="NCBI Taxonomy" id="1447944"/>
    <lineage>
        <taxon>Eukaryota</taxon>
        <taxon>Fungi</taxon>
        <taxon>Dikarya</taxon>
        <taxon>Basidiomycota</taxon>
        <taxon>Agaricomycotina</taxon>
        <taxon>Agaricomycetes</taxon>
        <taxon>Agaricomycetidae</taxon>
        <taxon>Agaricales</taxon>
        <taxon>Marasmiineae</taxon>
        <taxon>Omphalotaceae</taxon>
        <taxon>Gymnopus</taxon>
    </lineage>
</organism>
<name>A0A6A4HJW2_9AGAR</name>
<accession>A0A6A4HJW2</accession>
<gene>
    <name evidence="1" type="ORF">BT96DRAFT_996002</name>
</gene>
<dbReference type="EMBL" id="ML769501">
    <property type="protein sequence ID" value="KAE9397165.1"/>
    <property type="molecule type" value="Genomic_DNA"/>
</dbReference>
<evidence type="ECO:0000313" key="2">
    <source>
        <dbReference type="Proteomes" id="UP000799118"/>
    </source>
</evidence>